<feature type="domain" description="YhaN AAA" evidence="3">
    <location>
        <begin position="1"/>
        <end position="203"/>
    </location>
</feature>
<evidence type="ECO:0000313" key="5">
    <source>
        <dbReference type="Proteomes" id="UP000475928"/>
    </source>
</evidence>
<dbReference type="Gene3D" id="3.40.50.300">
    <property type="entry name" value="P-loop containing nucleotide triphosphate hydrolases"/>
    <property type="match status" value="2"/>
</dbReference>
<dbReference type="EMBL" id="BLLH01000007">
    <property type="protein sequence ID" value="GFH40936.1"/>
    <property type="molecule type" value="Genomic_DNA"/>
</dbReference>
<keyword evidence="2" id="KW-1133">Transmembrane helix</keyword>
<dbReference type="RefSeq" id="WP_172356937.1">
    <property type="nucleotide sequence ID" value="NZ_BLLH01000007.1"/>
</dbReference>
<feature type="transmembrane region" description="Helical" evidence="2">
    <location>
        <begin position="347"/>
        <end position="380"/>
    </location>
</feature>
<comment type="caution">
    <text evidence="4">The sequence shown here is derived from an EMBL/GenBank/DDBJ whole genome shotgun (WGS) entry which is preliminary data.</text>
</comment>
<protein>
    <recommendedName>
        <fullName evidence="3">YhaN AAA domain-containing protein</fullName>
    </recommendedName>
</protein>
<feature type="coiled-coil region" evidence="1">
    <location>
        <begin position="185"/>
        <end position="243"/>
    </location>
</feature>
<keyword evidence="2" id="KW-0472">Membrane</keyword>
<evidence type="ECO:0000256" key="1">
    <source>
        <dbReference type="SAM" id="Coils"/>
    </source>
</evidence>
<keyword evidence="1" id="KW-0175">Coiled coil</keyword>
<proteinExistence type="predicted"/>
<accession>A0A6A0B7P9</accession>
<reference evidence="4 5" key="1">
    <citation type="submission" date="2020-02" db="EMBL/GenBank/DDBJ databases">
        <title>Draft genome sequence of Lactococcus sp. Hs20B0-1.</title>
        <authorList>
            <person name="Noda S."/>
            <person name="Yuki M."/>
            <person name="Ohkuma M."/>
        </authorList>
    </citation>
    <scope>NUCLEOTIDE SEQUENCE [LARGE SCALE GENOMIC DNA]</scope>
    <source>
        <strain evidence="4 5">Hs20B0-1</strain>
    </source>
</reference>
<evidence type="ECO:0000259" key="3">
    <source>
        <dbReference type="Pfam" id="PF13514"/>
    </source>
</evidence>
<organism evidence="4 5">
    <name type="scientific">Pseudolactococcus insecticola</name>
    <dbReference type="NCBI Taxonomy" id="2709158"/>
    <lineage>
        <taxon>Bacteria</taxon>
        <taxon>Bacillati</taxon>
        <taxon>Bacillota</taxon>
        <taxon>Bacilli</taxon>
        <taxon>Lactobacillales</taxon>
        <taxon>Streptococcaceae</taxon>
        <taxon>Pseudolactococcus</taxon>
    </lineage>
</organism>
<evidence type="ECO:0000256" key="2">
    <source>
        <dbReference type="SAM" id="Phobius"/>
    </source>
</evidence>
<dbReference type="Proteomes" id="UP000475928">
    <property type="component" value="Unassembled WGS sequence"/>
</dbReference>
<gene>
    <name evidence="4" type="ORF">Hs20B_13340</name>
</gene>
<dbReference type="InterPro" id="IPR027417">
    <property type="entry name" value="P-loop_NTPase"/>
</dbReference>
<name>A0A6A0B7P9_9LACT</name>
<dbReference type="SUPFAM" id="SSF52540">
    <property type="entry name" value="P-loop containing nucleoside triphosphate hydrolases"/>
    <property type="match status" value="1"/>
</dbReference>
<dbReference type="AlphaFoldDB" id="A0A6A0B7P9"/>
<dbReference type="Pfam" id="PF13514">
    <property type="entry name" value="AAA_27"/>
    <property type="match status" value="1"/>
</dbReference>
<sequence>MKINQLKIEGFGKLVNKTYDLTDLTIVIGENEAGKSTILAFIKYMLFGFENATTSNRNFNPLAVKTYGGQINLTHDGKSIDIERLKILRSGKPSFSCQIDGKDTNEAEWLAFIKPMTATLFDEIYSVTQENLQIASVKDYNAEKLDAEWRLSATTGSVILFDQIQSLTKSRDALFTTTRASKKPINQVLSEIDRLKADIAVKTAEESALLPLISENDQLKTQIETLRDEQEQLDLALADTKQKLSFLPEYQEYRALLQKESRNMLTNDEADRLRDNHDKHEDYAREITSLTQKIAENQAALAKLATPRNDFLKATETLKNLRQIKSDSAQALVAEQKIKQMQAPKRFLFVAIASFALMLITAVFVNPLVAMIFMVIGVVMSYLQLRSTRQTKLALEDSQEILTAFEAELQYFSDWLALGNNSLSEKLAGISQLEDEAQTLQVTLARLDQGVDSARLAEIKVFDEAIFAETPDVDTAPELLAKWVQQSRDMQRLTRLKEQLSGIFDLSKPFDEVAAQVSLNQKTSEKIQRSSELTRLIDTHSQRLARINQKKTDGSLLRLNAALARQKESLRDYLIAFTAQSAQITLTEQVMAALSSETLPDILSRASDSLRLLTNGAWQEIYLDKDILWVSNEEKQHLRLLDLSTGTRDQLQFALRMAFIQSKKLDFPLFLDDNFLRFDKSRRKNFGQLLAEIAKNRQVILLTSDPSLIIENEGVITL</sequence>
<dbReference type="InterPro" id="IPR038734">
    <property type="entry name" value="YhaN_AAA"/>
</dbReference>
<dbReference type="PANTHER" id="PTHR41259:SF1">
    <property type="entry name" value="DOUBLE-STRAND BREAK REPAIR RAD50 ATPASE, PUTATIVE-RELATED"/>
    <property type="match status" value="1"/>
</dbReference>
<keyword evidence="2" id="KW-0812">Transmembrane</keyword>
<evidence type="ECO:0000313" key="4">
    <source>
        <dbReference type="EMBL" id="GFH40936.1"/>
    </source>
</evidence>
<dbReference type="PANTHER" id="PTHR41259">
    <property type="entry name" value="DOUBLE-STRAND BREAK REPAIR RAD50 ATPASE, PUTATIVE-RELATED"/>
    <property type="match status" value="1"/>
</dbReference>
<keyword evidence="5" id="KW-1185">Reference proteome</keyword>